<name>A0A3G2HY26_9BURK</name>
<dbReference type="KEGG" id="aaqu:D3M96_16350"/>
<dbReference type="AlphaFoldDB" id="A0A3G2HY26"/>
<accession>A0A3G2HY26</accession>
<evidence type="ECO:0000313" key="4">
    <source>
        <dbReference type="Proteomes" id="UP000268070"/>
    </source>
</evidence>
<dbReference type="Gene3D" id="4.10.430.10">
    <property type="entry name" value="Histone-like protein H-NS, C-terminal domain"/>
    <property type="match status" value="1"/>
</dbReference>
<gene>
    <name evidence="3" type="ORF">D3M96_16350</name>
</gene>
<feature type="coiled-coil region" evidence="1">
    <location>
        <begin position="1"/>
        <end position="35"/>
    </location>
</feature>
<dbReference type="InterPro" id="IPR027444">
    <property type="entry name" value="H-NS_C_dom"/>
</dbReference>
<evidence type="ECO:0000256" key="1">
    <source>
        <dbReference type="SAM" id="Coils"/>
    </source>
</evidence>
<reference evidence="3 4" key="1">
    <citation type="submission" date="2018-09" db="EMBL/GenBank/DDBJ databases">
        <title>Complete genome sequence of the hydrocarbonoclastic bacterium Alcaligenes aquatilis QD168, isolated from a crude-oil polluted marine sediment of Central Chile.</title>
        <authorList>
            <person name="Duran R.E."/>
            <person name="Barra B."/>
            <person name="Salva-Serra F."/>
            <person name="Mendez V."/>
            <person name="Moore E.R.B."/>
            <person name="Seeger M."/>
        </authorList>
    </citation>
    <scope>NUCLEOTIDE SEQUENCE [LARGE SCALE GENOMIC DNA]</scope>
    <source>
        <strain evidence="3 4">QD168</strain>
    </source>
</reference>
<feature type="domain" description="DNA-binding protein H-NS-like C-terminal" evidence="2">
    <location>
        <begin position="60"/>
        <end position="103"/>
    </location>
</feature>
<dbReference type="RefSeq" id="WP_026485335.1">
    <property type="nucleotide sequence ID" value="NZ_CP032153.1"/>
</dbReference>
<evidence type="ECO:0000313" key="3">
    <source>
        <dbReference type="EMBL" id="AYN21963.1"/>
    </source>
</evidence>
<evidence type="ECO:0000259" key="2">
    <source>
        <dbReference type="SMART" id="SM00528"/>
    </source>
</evidence>
<protein>
    <submittedName>
        <fullName evidence="3">H-NS histone family protein</fullName>
    </submittedName>
</protein>
<dbReference type="GO" id="GO:0003677">
    <property type="term" value="F:DNA binding"/>
    <property type="evidence" value="ECO:0007669"/>
    <property type="project" value="InterPro"/>
</dbReference>
<dbReference type="OrthoDB" id="5297879at2"/>
<dbReference type="SUPFAM" id="SSF81273">
    <property type="entry name" value="H-NS histone-like proteins"/>
    <property type="match status" value="1"/>
</dbReference>
<dbReference type="Proteomes" id="UP000268070">
    <property type="component" value="Chromosome"/>
</dbReference>
<proteinExistence type="predicted"/>
<sequence length="109" mass="12439">MTDKLESIAAIQNEITRLKRRAEQLKRQKSKKTISDIVRTMRDNDISLEEVTQALLQPQEKARSAGVIKYQHPDGPTWTGRGRPPLWIVQIEATGGSREQYRITNPAND</sequence>
<dbReference type="InterPro" id="IPR037150">
    <property type="entry name" value="H-NS_C_dom_sf"/>
</dbReference>
<organism evidence="3 4">
    <name type="scientific">Alcaligenes aquatilis</name>
    <dbReference type="NCBI Taxonomy" id="323284"/>
    <lineage>
        <taxon>Bacteria</taxon>
        <taxon>Pseudomonadati</taxon>
        <taxon>Pseudomonadota</taxon>
        <taxon>Betaproteobacteria</taxon>
        <taxon>Burkholderiales</taxon>
        <taxon>Alcaligenaceae</taxon>
        <taxon>Alcaligenes</taxon>
    </lineage>
</organism>
<dbReference type="SMART" id="SM00528">
    <property type="entry name" value="HNS"/>
    <property type="match status" value="1"/>
</dbReference>
<dbReference type="EMBL" id="CP032153">
    <property type="protein sequence ID" value="AYN21963.1"/>
    <property type="molecule type" value="Genomic_DNA"/>
</dbReference>
<keyword evidence="1" id="KW-0175">Coiled coil</keyword>
<dbReference type="Pfam" id="PF00816">
    <property type="entry name" value="Histone_HNS"/>
    <property type="match status" value="1"/>
</dbReference>